<proteinExistence type="predicted"/>
<dbReference type="EMBL" id="GBXM01052763">
    <property type="protein sequence ID" value="JAH55814.1"/>
    <property type="molecule type" value="Transcribed_RNA"/>
</dbReference>
<reference evidence="1" key="1">
    <citation type="submission" date="2014-11" db="EMBL/GenBank/DDBJ databases">
        <authorList>
            <person name="Amaro Gonzalez C."/>
        </authorList>
    </citation>
    <scope>NUCLEOTIDE SEQUENCE</scope>
</reference>
<reference evidence="1" key="2">
    <citation type="journal article" date="2015" name="Fish Shellfish Immunol.">
        <title>Early steps in the European eel (Anguilla anguilla)-Vibrio vulnificus interaction in the gills: Role of the RtxA13 toxin.</title>
        <authorList>
            <person name="Callol A."/>
            <person name="Pajuelo D."/>
            <person name="Ebbesson L."/>
            <person name="Teles M."/>
            <person name="MacKenzie S."/>
            <person name="Amaro C."/>
        </authorList>
    </citation>
    <scope>NUCLEOTIDE SEQUENCE</scope>
</reference>
<sequence>MSSTFNHACINSSPFLKQSVLQYTTFSYWYFY</sequence>
<dbReference type="AlphaFoldDB" id="A0A0E9TQ34"/>
<name>A0A0E9TQ34_ANGAN</name>
<protein>
    <submittedName>
        <fullName evidence="1">Uncharacterized protein</fullName>
    </submittedName>
</protein>
<evidence type="ECO:0000313" key="1">
    <source>
        <dbReference type="EMBL" id="JAH55814.1"/>
    </source>
</evidence>
<organism evidence="1">
    <name type="scientific">Anguilla anguilla</name>
    <name type="common">European freshwater eel</name>
    <name type="synonym">Muraena anguilla</name>
    <dbReference type="NCBI Taxonomy" id="7936"/>
    <lineage>
        <taxon>Eukaryota</taxon>
        <taxon>Metazoa</taxon>
        <taxon>Chordata</taxon>
        <taxon>Craniata</taxon>
        <taxon>Vertebrata</taxon>
        <taxon>Euteleostomi</taxon>
        <taxon>Actinopterygii</taxon>
        <taxon>Neopterygii</taxon>
        <taxon>Teleostei</taxon>
        <taxon>Anguilliformes</taxon>
        <taxon>Anguillidae</taxon>
        <taxon>Anguilla</taxon>
    </lineage>
</organism>
<accession>A0A0E9TQ34</accession>